<reference evidence="1" key="1">
    <citation type="submission" date="2023-06" db="EMBL/GenBank/DDBJ databases">
        <title>Draft Genome Sequences of Representative Paenibacillus Polymyxa, Bacillus cereus, Fictibacillus sp., and Brevibacillus agri Strains Isolated from Amazonian Dark Earth.</title>
        <authorList>
            <person name="Pellegrinetti T.A."/>
            <person name="Cunha I.C.M."/>
            <person name="Chaves M.G."/>
            <person name="Freitas A.S."/>
            <person name="Silva A.V.R."/>
            <person name="Tsai S.M."/>
            <person name="Mendes L.W."/>
        </authorList>
    </citation>
    <scope>NUCLEOTIDE SEQUENCE</scope>
    <source>
        <strain evidence="1">CENA-BCM004</strain>
    </source>
</reference>
<accession>A0ABT8E2A8</accession>
<evidence type="ECO:0000313" key="2">
    <source>
        <dbReference type="Proteomes" id="UP001168694"/>
    </source>
</evidence>
<dbReference type="EMBL" id="JAUHLN010000001">
    <property type="protein sequence ID" value="MDN4072048.1"/>
    <property type="molecule type" value="Genomic_DNA"/>
</dbReference>
<sequence>MEQKKQTLITKLIDAGYYKSENGHLHELSIEELLKEYQTIKLIDGGARHRHYTSM</sequence>
<dbReference type="InterPro" id="IPR025072">
    <property type="entry name" value="Fur_reg_FbpA"/>
</dbReference>
<dbReference type="Proteomes" id="UP001168694">
    <property type="component" value="Unassembled WGS sequence"/>
</dbReference>
<organism evidence="1 2">
    <name type="scientific">Fictibacillus terranigra</name>
    <dbReference type="NCBI Taxonomy" id="3058424"/>
    <lineage>
        <taxon>Bacteria</taxon>
        <taxon>Bacillati</taxon>
        <taxon>Bacillota</taxon>
        <taxon>Bacilli</taxon>
        <taxon>Bacillales</taxon>
        <taxon>Fictibacillaceae</taxon>
        <taxon>Fictibacillus</taxon>
    </lineage>
</organism>
<comment type="caution">
    <text evidence="1">The sequence shown here is derived from an EMBL/GenBank/DDBJ whole genome shotgun (WGS) entry which is preliminary data.</text>
</comment>
<protein>
    <submittedName>
        <fullName evidence="1">Fur-regulated basic protein FbpA</fullName>
    </submittedName>
</protein>
<keyword evidence="2" id="KW-1185">Reference proteome</keyword>
<name>A0ABT8E2A8_9BACL</name>
<evidence type="ECO:0000313" key="1">
    <source>
        <dbReference type="EMBL" id="MDN4072048.1"/>
    </source>
</evidence>
<dbReference type="Pfam" id="PF13076">
    <property type="entry name" value="Fur_reg_FbpA"/>
    <property type="match status" value="1"/>
</dbReference>
<proteinExistence type="predicted"/>
<dbReference type="RefSeq" id="WP_290398189.1">
    <property type="nucleotide sequence ID" value="NZ_JAUHLN010000001.1"/>
</dbReference>
<gene>
    <name evidence="1" type="ORF">QYF49_03250</name>
</gene>